<keyword evidence="2" id="KW-1185">Reference proteome</keyword>
<dbReference type="AlphaFoldDB" id="A0A0H1BRE9"/>
<accession>A0A0H1BRE9</accession>
<evidence type="ECO:0000313" key="1">
    <source>
        <dbReference type="EMBL" id="KLJ13683.1"/>
    </source>
</evidence>
<gene>
    <name evidence="1" type="ORF">EMPG_11396</name>
</gene>
<proteinExistence type="predicted"/>
<dbReference type="OrthoDB" id="10381682at2759"/>
<reference evidence="2" key="1">
    <citation type="journal article" date="2015" name="PLoS Genet.">
        <title>The dynamic genome and transcriptome of the human fungal pathogen Blastomyces and close relative Emmonsia.</title>
        <authorList>
            <person name="Munoz J.F."/>
            <person name="Gauthier G.M."/>
            <person name="Desjardins C.A."/>
            <person name="Gallo J.E."/>
            <person name="Holder J."/>
            <person name="Sullivan T.D."/>
            <person name="Marty A.J."/>
            <person name="Carmen J.C."/>
            <person name="Chen Z."/>
            <person name="Ding L."/>
            <person name="Gujja S."/>
            <person name="Magrini V."/>
            <person name="Misas E."/>
            <person name="Mitreva M."/>
            <person name="Priest M."/>
            <person name="Saif S."/>
            <person name="Whiston E.A."/>
            <person name="Young S."/>
            <person name="Zeng Q."/>
            <person name="Goldman W.E."/>
            <person name="Mardis E.R."/>
            <person name="Taylor J.W."/>
            <person name="McEwen J.G."/>
            <person name="Clay O.K."/>
            <person name="Klein B.S."/>
            <person name="Cuomo C.A."/>
        </authorList>
    </citation>
    <scope>NUCLEOTIDE SEQUENCE [LARGE SCALE GENOMIC DNA]</scope>
    <source>
        <strain evidence="2">UAMH 139</strain>
    </source>
</reference>
<protein>
    <submittedName>
        <fullName evidence="1">Uncharacterized protein</fullName>
    </submittedName>
</protein>
<dbReference type="Proteomes" id="UP000053573">
    <property type="component" value="Unassembled WGS sequence"/>
</dbReference>
<sequence>MSTAKNPEDKDDMSEDGMEFEKFFDGLRSNLPYIFFGSRHGRLLQKRMKVEAKLSRGDQRACLMNRMAKRRFSTVKYESGAIPRERKKHK</sequence>
<comment type="caution">
    <text evidence="1">The sequence shown here is derived from an EMBL/GenBank/DDBJ whole genome shotgun (WGS) entry which is preliminary data.</text>
</comment>
<organism evidence="1 2">
    <name type="scientific">Blastomyces silverae</name>
    <dbReference type="NCBI Taxonomy" id="2060906"/>
    <lineage>
        <taxon>Eukaryota</taxon>
        <taxon>Fungi</taxon>
        <taxon>Dikarya</taxon>
        <taxon>Ascomycota</taxon>
        <taxon>Pezizomycotina</taxon>
        <taxon>Eurotiomycetes</taxon>
        <taxon>Eurotiomycetidae</taxon>
        <taxon>Onygenales</taxon>
        <taxon>Ajellomycetaceae</taxon>
        <taxon>Blastomyces</taxon>
    </lineage>
</organism>
<name>A0A0H1BRE9_9EURO</name>
<dbReference type="EMBL" id="LDEV01000141">
    <property type="protein sequence ID" value="KLJ13683.1"/>
    <property type="molecule type" value="Genomic_DNA"/>
</dbReference>
<evidence type="ECO:0000313" key="2">
    <source>
        <dbReference type="Proteomes" id="UP000053573"/>
    </source>
</evidence>